<reference evidence="1 2" key="1">
    <citation type="journal article" date="2024" name="Ann. Entomol. Soc. Am.">
        <title>Genomic analyses of the southern and eastern yellowjacket wasps (Hymenoptera: Vespidae) reveal evolutionary signatures of social life.</title>
        <authorList>
            <person name="Catto M.A."/>
            <person name="Caine P.B."/>
            <person name="Orr S.E."/>
            <person name="Hunt B.G."/>
            <person name="Goodisman M.A.D."/>
        </authorList>
    </citation>
    <scope>NUCLEOTIDE SEQUENCE [LARGE SCALE GENOMIC DNA]</scope>
    <source>
        <strain evidence="1">232</strain>
        <tissue evidence="1">Head and thorax</tissue>
    </source>
</reference>
<keyword evidence="2" id="KW-1185">Reference proteome</keyword>
<evidence type="ECO:0000313" key="1">
    <source>
        <dbReference type="EMBL" id="KAL2742836.1"/>
    </source>
</evidence>
<protein>
    <submittedName>
        <fullName evidence="1">Uncharacterized protein</fullName>
    </submittedName>
</protein>
<dbReference type="AlphaFoldDB" id="A0ABD2CCP7"/>
<dbReference type="Proteomes" id="UP001607303">
    <property type="component" value="Unassembled WGS sequence"/>
</dbReference>
<evidence type="ECO:0000313" key="2">
    <source>
        <dbReference type="Proteomes" id="UP001607303"/>
    </source>
</evidence>
<proteinExistence type="predicted"/>
<sequence length="66" mass="7843">MNAWIQAKYSTGYSSHSSISYKTVQHQQKCKETQEDCEKHYICGRNTIFKLYEMRCLKIIFNSDID</sequence>
<dbReference type="EMBL" id="JAYRBN010000056">
    <property type="protein sequence ID" value="KAL2742836.1"/>
    <property type="molecule type" value="Genomic_DNA"/>
</dbReference>
<accession>A0ABD2CCP7</accession>
<gene>
    <name evidence="1" type="ORF">V1477_008325</name>
</gene>
<comment type="caution">
    <text evidence="1">The sequence shown here is derived from an EMBL/GenBank/DDBJ whole genome shotgun (WGS) entry which is preliminary data.</text>
</comment>
<name>A0ABD2CCP7_VESMC</name>
<organism evidence="1 2">
    <name type="scientific">Vespula maculifrons</name>
    <name type="common">Eastern yellow jacket</name>
    <name type="synonym">Wasp</name>
    <dbReference type="NCBI Taxonomy" id="7453"/>
    <lineage>
        <taxon>Eukaryota</taxon>
        <taxon>Metazoa</taxon>
        <taxon>Ecdysozoa</taxon>
        <taxon>Arthropoda</taxon>
        <taxon>Hexapoda</taxon>
        <taxon>Insecta</taxon>
        <taxon>Pterygota</taxon>
        <taxon>Neoptera</taxon>
        <taxon>Endopterygota</taxon>
        <taxon>Hymenoptera</taxon>
        <taxon>Apocrita</taxon>
        <taxon>Aculeata</taxon>
        <taxon>Vespoidea</taxon>
        <taxon>Vespidae</taxon>
        <taxon>Vespinae</taxon>
        <taxon>Vespula</taxon>
    </lineage>
</organism>